<organism evidence="5 6">
    <name type="scientific">Leeuwenhoekiella polynyae</name>
    <dbReference type="NCBI Taxonomy" id="1550906"/>
    <lineage>
        <taxon>Bacteria</taxon>
        <taxon>Pseudomonadati</taxon>
        <taxon>Bacteroidota</taxon>
        <taxon>Flavobacteriia</taxon>
        <taxon>Flavobacteriales</taxon>
        <taxon>Flavobacteriaceae</taxon>
        <taxon>Leeuwenhoekiella</taxon>
    </lineage>
</organism>
<dbReference type="InterPro" id="IPR002508">
    <property type="entry name" value="MurNAc-LAA_cat"/>
</dbReference>
<dbReference type="CDD" id="cd02696">
    <property type="entry name" value="MurNAc-LAA"/>
    <property type="match status" value="1"/>
</dbReference>
<protein>
    <recommendedName>
        <fullName evidence="2">N-acetylmuramoyl-L-alanine amidase</fullName>
        <ecNumber evidence="2">3.5.1.28</ecNumber>
    </recommendedName>
</protein>
<dbReference type="OrthoDB" id="9806267at2"/>
<dbReference type="AlphaFoldDB" id="A0A4Q0P0R6"/>
<dbReference type="EC" id="3.5.1.28" evidence="2"/>
<dbReference type="GO" id="GO:0009253">
    <property type="term" value="P:peptidoglycan catabolic process"/>
    <property type="evidence" value="ECO:0007669"/>
    <property type="project" value="InterPro"/>
</dbReference>
<dbReference type="InterPro" id="IPR050695">
    <property type="entry name" value="N-acetylmuramoyl_amidase_3"/>
</dbReference>
<dbReference type="GO" id="GO:0008745">
    <property type="term" value="F:N-acetylmuramoyl-L-alanine amidase activity"/>
    <property type="evidence" value="ECO:0007669"/>
    <property type="project" value="UniProtKB-EC"/>
</dbReference>
<evidence type="ECO:0000313" key="5">
    <source>
        <dbReference type="EMBL" id="RXG20054.1"/>
    </source>
</evidence>
<dbReference type="EMBL" id="QOVK01000013">
    <property type="protein sequence ID" value="RXG20054.1"/>
    <property type="molecule type" value="Genomic_DNA"/>
</dbReference>
<dbReference type="GO" id="GO:0030288">
    <property type="term" value="C:outer membrane-bounded periplasmic space"/>
    <property type="evidence" value="ECO:0007669"/>
    <property type="project" value="TreeGrafter"/>
</dbReference>
<dbReference type="SMART" id="SM00646">
    <property type="entry name" value="Ami_3"/>
    <property type="match status" value="1"/>
</dbReference>
<evidence type="ECO:0000259" key="4">
    <source>
        <dbReference type="SMART" id="SM00646"/>
    </source>
</evidence>
<name>A0A4Q0P0R6_9FLAO</name>
<reference evidence="5 6" key="1">
    <citation type="submission" date="2018-07" db="EMBL/GenBank/DDBJ databases">
        <title>Leeuwenhoekiella genomics.</title>
        <authorList>
            <person name="Tahon G."/>
            <person name="Willems A."/>
        </authorList>
    </citation>
    <scope>NUCLEOTIDE SEQUENCE [LARGE SCALE GENOMIC DNA]</scope>
    <source>
        <strain evidence="5 6">LMG 29608</strain>
    </source>
</reference>
<evidence type="ECO:0000256" key="1">
    <source>
        <dbReference type="ARBA" id="ARBA00001561"/>
    </source>
</evidence>
<dbReference type="RefSeq" id="WP_128766098.1">
    <property type="nucleotide sequence ID" value="NZ_JBHUOO010000007.1"/>
</dbReference>
<dbReference type="PANTHER" id="PTHR30404">
    <property type="entry name" value="N-ACETYLMURAMOYL-L-ALANINE AMIDASE"/>
    <property type="match status" value="1"/>
</dbReference>
<keyword evidence="6" id="KW-1185">Reference proteome</keyword>
<dbReference type="Proteomes" id="UP000289859">
    <property type="component" value="Unassembled WGS sequence"/>
</dbReference>
<sequence>MLLITQNARLRKKLQNVIWMLLLQISLIFGQELNRPLRVLIDPGHGGMDSGAVGVTGIQEKEVVLNLALALQHLNATLGHPLDLFFTRSSDTLISLSDRSKLARSLQADVFLSLHCNHSDNPKARGVEVYVYDKPNSNTEPATWLAFQIQEDFYKKLGFKSRGVKFDNFQVLRETSGLMPSLLLELGFMSNRDENMYFLLTEFLSSVAILILECLLKNLDCY</sequence>
<accession>A0A4Q0P0R6</accession>
<proteinExistence type="predicted"/>
<dbReference type="Pfam" id="PF01520">
    <property type="entry name" value="Amidase_3"/>
    <property type="match status" value="1"/>
</dbReference>
<dbReference type="SUPFAM" id="SSF53187">
    <property type="entry name" value="Zn-dependent exopeptidases"/>
    <property type="match status" value="1"/>
</dbReference>
<feature type="domain" description="MurNAc-LAA" evidence="4">
    <location>
        <begin position="100"/>
        <end position="216"/>
    </location>
</feature>
<keyword evidence="3" id="KW-0378">Hydrolase</keyword>
<evidence type="ECO:0000313" key="6">
    <source>
        <dbReference type="Proteomes" id="UP000289859"/>
    </source>
</evidence>
<dbReference type="Gene3D" id="3.40.630.40">
    <property type="entry name" value="Zn-dependent exopeptidases"/>
    <property type="match status" value="1"/>
</dbReference>
<dbReference type="PANTHER" id="PTHR30404:SF0">
    <property type="entry name" value="N-ACETYLMURAMOYL-L-ALANINE AMIDASE AMIC"/>
    <property type="match status" value="1"/>
</dbReference>
<comment type="catalytic activity">
    <reaction evidence="1">
        <text>Hydrolyzes the link between N-acetylmuramoyl residues and L-amino acid residues in certain cell-wall glycopeptides.</text>
        <dbReference type="EC" id="3.5.1.28"/>
    </reaction>
</comment>
<evidence type="ECO:0000256" key="2">
    <source>
        <dbReference type="ARBA" id="ARBA00011901"/>
    </source>
</evidence>
<evidence type="ECO:0000256" key="3">
    <source>
        <dbReference type="ARBA" id="ARBA00022801"/>
    </source>
</evidence>
<gene>
    <name evidence="5" type="ORF">DSM02_2705</name>
</gene>
<comment type="caution">
    <text evidence="5">The sequence shown here is derived from an EMBL/GenBank/DDBJ whole genome shotgun (WGS) entry which is preliminary data.</text>
</comment>